<comment type="caution">
    <text evidence="2">The sequence shown here is derived from an EMBL/GenBank/DDBJ whole genome shotgun (WGS) entry which is preliminary data.</text>
</comment>
<dbReference type="AlphaFoldDB" id="A0A917U383"/>
<evidence type="ECO:0000313" key="3">
    <source>
        <dbReference type="Proteomes" id="UP000642070"/>
    </source>
</evidence>
<dbReference type="Proteomes" id="UP000642070">
    <property type="component" value="Unassembled WGS sequence"/>
</dbReference>
<organism evidence="2 3">
    <name type="scientific">Dactylosporangium sucinum</name>
    <dbReference type="NCBI Taxonomy" id="1424081"/>
    <lineage>
        <taxon>Bacteria</taxon>
        <taxon>Bacillati</taxon>
        <taxon>Actinomycetota</taxon>
        <taxon>Actinomycetes</taxon>
        <taxon>Micromonosporales</taxon>
        <taxon>Micromonosporaceae</taxon>
        <taxon>Dactylosporangium</taxon>
    </lineage>
</organism>
<name>A0A917U383_9ACTN</name>
<reference evidence="2" key="1">
    <citation type="journal article" date="2014" name="Int. J. Syst. Evol. Microbiol.">
        <title>Complete genome sequence of Corynebacterium casei LMG S-19264T (=DSM 44701T), isolated from a smear-ripened cheese.</title>
        <authorList>
            <consortium name="US DOE Joint Genome Institute (JGI-PGF)"/>
            <person name="Walter F."/>
            <person name="Albersmeier A."/>
            <person name="Kalinowski J."/>
            <person name="Ruckert C."/>
        </authorList>
    </citation>
    <scope>NUCLEOTIDE SEQUENCE</scope>
    <source>
        <strain evidence="2">JCM 19831</strain>
    </source>
</reference>
<dbReference type="RefSeq" id="WP_190253700.1">
    <property type="nucleotide sequence ID" value="NZ_BMPI01000035.1"/>
</dbReference>
<evidence type="ECO:0000313" key="2">
    <source>
        <dbReference type="EMBL" id="GGM53540.1"/>
    </source>
</evidence>
<protein>
    <submittedName>
        <fullName evidence="2">Uncharacterized protein</fullName>
    </submittedName>
</protein>
<feature type="region of interest" description="Disordered" evidence="1">
    <location>
        <begin position="86"/>
        <end position="109"/>
    </location>
</feature>
<reference evidence="2" key="2">
    <citation type="submission" date="2020-09" db="EMBL/GenBank/DDBJ databases">
        <authorList>
            <person name="Sun Q."/>
            <person name="Ohkuma M."/>
        </authorList>
    </citation>
    <scope>NUCLEOTIDE SEQUENCE</scope>
    <source>
        <strain evidence="2">JCM 19831</strain>
    </source>
</reference>
<evidence type="ECO:0000256" key="1">
    <source>
        <dbReference type="SAM" id="MobiDB-lite"/>
    </source>
</evidence>
<sequence>MTHSPDLRAAGAALLADGAPTHAFQDGDGTWYDVPCDCPRAAGRHRAPAEVARIAGEQAAARRAANSERVAELGLLKSESIAASLREVEDRRRARRAERAGQLDLGGMP</sequence>
<feature type="compositionally biased region" description="Basic and acidic residues" evidence="1">
    <location>
        <begin position="86"/>
        <end position="101"/>
    </location>
</feature>
<gene>
    <name evidence="2" type="ORF">GCM10007977_063910</name>
</gene>
<keyword evidence="3" id="KW-1185">Reference proteome</keyword>
<dbReference type="EMBL" id="BMPI01000035">
    <property type="protein sequence ID" value="GGM53540.1"/>
    <property type="molecule type" value="Genomic_DNA"/>
</dbReference>
<proteinExistence type="predicted"/>
<accession>A0A917U383</accession>